<reference evidence="1" key="1">
    <citation type="journal article" date="2020" name="Nature">
        <title>Giant virus diversity and host interactions through global metagenomics.</title>
        <authorList>
            <person name="Schulz F."/>
            <person name="Roux S."/>
            <person name="Paez-Espino D."/>
            <person name="Jungbluth S."/>
            <person name="Walsh D.A."/>
            <person name="Denef V.J."/>
            <person name="McMahon K.D."/>
            <person name="Konstantinidis K.T."/>
            <person name="Eloe-Fadrosh E.A."/>
            <person name="Kyrpides N.C."/>
            <person name="Woyke T."/>
        </authorList>
    </citation>
    <scope>NUCLEOTIDE SEQUENCE</scope>
    <source>
        <strain evidence="1">GVMAG-M-3300020192-26</strain>
    </source>
</reference>
<dbReference type="EMBL" id="MN739355">
    <property type="protein sequence ID" value="QHT00409.1"/>
    <property type="molecule type" value="Genomic_DNA"/>
</dbReference>
<name>A0A6C0C9R7_9ZZZZ</name>
<protein>
    <submittedName>
        <fullName evidence="1">Uncharacterized protein</fullName>
    </submittedName>
</protein>
<sequence>MLVILLLLLLSELGAVDHGKSHSRGHAKNHHEKISSQGNVCNMTLCGSWYQDCIAVCTCPSDWCFCCAPCLVCLDNGTKWFDCCACYDLC</sequence>
<dbReference type="AlphaFoldDB" id="A0A6C0C9R7"/>
<evidence type="ECO:0000313" key="1">
    <source>
        <dbReference type="EMBL" id="QHT00409.1"/>
    </source>
</evidence>
<accession>A0A6C0C9R7</accession>
<organism evidence="1">
    <name type="scientific">viral metagenome</name>
    <dbReference type="NCBI Taxonomy" id="1070528"/>
    <lineage>
        <taxon>unclassified sequences</taxon>
        <taxon>metagenomes</taxon>
        <taxon>organismal metagenomes</taxon>
    </lineage>
</organism>
<proteinExistence type="predicted"/>